<dbReference type="Gene3D" id="3.40.50.360">
    <property type="match status" value="1"/>
</dbReference>
<protein>
    <submittedName>
        <fullName evidence="2">Protoporphyrinogen oxidase</fullName>
    </submittedName>
</protein>
<evidence type="ECO:0000259" key="1">
    <source>
        <dbReference type="PROSITE" id="PS50902"/>
    </source>
</evidence>
<name>M0NLU1_9EURY</name>
<dbReference type="InterPro" id="IPR001226">
    <property type="entry name" value="Flavodoxin_CS"/>
</dbReference>
<dbReference type="EMBL" id="AOJH01000102">
    <property type="protein sequence ID" value="EMA57645.1"/>
    <property type="molecule type" value="Genomic_DNA"/>
</dbReference>
<dbReference type="PANTHER" id="PTHR38030:SF2">
    <property type="entry name" value="PROTOPORPHYRINOGEN IX DEHYDROGENASE [QUINONE]"/>
    <property type="match status" value="1"/>
</dbReference>
<keyword evidence="3" id="KW-1185">Reference proteome</keyword>
<dbReference type="PROSITE" id="PS00201">
    <property type="entry name" value="FLAVODOXIN"/>
    <property type="match status" value="1"/>
</dbReference>
<dbReference type="PROSITE" id="PS50902">
    <property type="entry name" value="FLAVODOXIN_LIKE"/>
    <property type="match status" value="1"/>
</dbReference>
<dbReference type="PANTHER" id="PTHR38030">
    <property type="entry name" value="PROTOPORPHYRINOGEN IX DEHYDROGENASE [MENAQUINONE]"/>
    <property type="match status" value="1"/>
</dbReference>
<dbReference type="GO" id="GO:0070819">
    <property type="term" value="F:menaquinone-dependent protoporphyrinogen oxidase activity"/>
    <property type="evidence" value="ECO:0007669"/>
    <property type="project" value="TreeGrafter"/>
</dbReference>
<comment type="caution">
    <text evidence="2">The sequence shown here is derived from an EMBL/GenBank/DDBJ whole genome shotgun (WGS) entry which is preliminary data.</text>
</comment>
<dbReference type="PATRIC" id="fig|1230456.3.peg.3324"/>
<reference evidence="2 3" key="1">
    <citation type="journal article" date="2014" name="PLoS Genet.">
        <title>Phylogenetically driven sequencing of extremely halophilic archaea reveals strategies for static and dynamic osmo-response.</title>
        <authorList>
            <person name="Becker E.A."/>
            <person name="Seitzer P.M."/>
            <person name="Tritt A."/>
            <person name="Larsen D."/>
            <person name="Krusor M."/>
            <person name="Yao A.I."/>
            <person name="Wu D."/>
            <person name="Madern D."/>
            <person name="Eisen J.A."/>
            <person name="Darling A.E."/>
            <person name="Facciotti M.T."/>
        </authorList>
    </citation>
    <scope>NUCLEOTIDE SEQUENCE [LARGE SCALE GENOMIC DNA]</scope>
    <source>
        <strain evidence="2 3">JCM 14978</strain>
    </source>
</reference>
<feature type="domain" description="Flavodoxin-like" evidence="1">
    <location>
        <begin position="14"/>
        <end position="178"/>
    </location>
</feature>
<dbReference type="InterPro" id="IPR008254">
    <property type="entry name" value="Flavodoxin/NO_synth"/>
</dbReference>
<dbReference type="AlphaFoldDB" id="M0NLU1"/>
<dbReference type="InterPro" id="IPR029039">
    <property type="entry name" value="Flavoprotein-like_sf"/>
</dbReference>
<dbReference type="InterPro" id="IPR052200">
    <property type="entry name" value="Protoporphyrinogen_IX_DH"/>
</dbReference>
<dbReference type="GO" id="GO:0006783">
    <property type="term" value="P:heme biosynthetic process"/>
    <property type="evidence" value="ECO:0007669"/>
    <property type="project" value="TreeGrafter"/>
</dbReference>
<gene>
    <name evidence="2" type="ORF">C468_16682</name>
</gene>
<dbReference type="GO" id="GO:0009055">
    <property type="term" value="F:electron transfer activity"/>
    <property type="evidence" value="ECO:0007669"/>
    <property type="project" value="InterPro"/>
</dbReference>
<dbReference type="Pfam" id="PF12724">
    <property type="entry name" value="Flavodoxin_5"/>
    <property type="match status" value="1"/>
</dbReference>
<evidence type="ECO:0000313" key="2">
    <source>
        <dbReference type="EMBL" id="EMA57645.1"/>
    </source>
</evidence>
<proteinExistence type="predicted"/>
<dbReference type="STRING" id="1230456.C468_16682"/>
<evidence type="ECO:0000313" key="3">
    <source>
        <dbReference type="Proteomes" id="UP000011546"/>
    </source>
</evidence>
<organism evidence="2 3">
    <name type="scientific">Halorubrum kocurii JCM 14978</name>
    <dbReference type="NCBI Taxonomy" id="1230456"/>
    <lineage>
        <taxon>Archaea</taxon>
        <taxon>Methanobacteriati</taxon>
        <taxon>Methanobacteriota</taxon>
        <taxon>Stenosarchaea group</taxon>
        <taxon>Halobacteria</taxon>
        <taxon>Halobacteriales</taxon>
        <taxon>Haloferacaceae</taxon>
        <taxon>Halorubrum</taxon>
    </lineage>
</organism>
<dbReference type="InterPro" id="IPR026816">
    <property type="entry name" value="Flavodoxin_dom"/>
</dbReference>
<dbReference type="Proteomes" id="UP000011546">
    <property type="component" value="Unassembled WGS sequence"/>
</dbReference>
<dbReference type="GO" id="GO:0010181">
    <property type="term" value="F:FMN binding"/>
    <property type="evidence" value="ECO:0007669"/>
    <property type="project" value="InterPro"/>
</dbReference>
<sequence length="203" mass="21764">MNVHLEVESHVSSVLILYGTGEGQTAKIADRIATVIGERGHETTAIDVRDRPDSVALEAYDAVVVGASIHVGEHQSAVREFVAANRDALSAVPTAFYQVSLSSANEEKRAEAAGYVESFIAETGWHPDRIGQFGGALRFSEYGFLKRLMMKRIAKDLLADERDPSGDVEFTDWDAVDAFAADVAAFVEGRLGVAPDATDGPGP</sequence>
<dbReference type="SUPFAM" id="SSF52218">
    <property type="entry name" value="Flavoproteins"/>
    <property type="match status" value="1"/>
</dbReference>
<accession>M0NLU1</accession>